<dbReference type="AlphaFoldDB" id="A0A140LAI7"/>
<accession>A0A140LAI7</accession>
<gene>
    <name evidence="1" type="ORF">AN619_04150</name>
</gene>
<keyword evidence="2" id="KW-1185">Reference proteome</keyword>
<reference evidence="1 2" key="1">
    <citation type="submission" date="2015-12" db="EMBL/GenBank/DDBJ databases">
        <title>Draft genome sequence of the thermoanaerobe Thermotalea metallivorans, an isolate from the runoff channel of the Great Artesian Basin, Australia.</title>
        <authorList>
            <person name="Patel B.K."/>
        </authorList>
    </citation>
    <scope>NUCLEOTIDE SEQUENCE [LARGE SCALE GENOMIC DNA]</scope>
    <source>
        <strain evidence="1 2">B2-1</strain>
    </source>
</reference>
<protein>
    <submittedName>
        <fullName evidence="1">Uncharacterized protein</fullName>
    </submittedName>
</protein>
<evidence type="ECO:0000313" key="1">
    <source>
        <dbReference type="EMBL" id="KXG77562.1"/>
    </source>
</evidence>
<organism evidence="1 2">
    <name type="scientific">Thermotalea metallivorans</name>
    <dbReference type="NCBI Taxonomy" id="520762"/>
    <lineage>
        <taxon>Bacteria</taxon>
        <taxon>Bacillati</taxon>
        <taxon>Bacillota</taxon>
        <taxon>Clostridia</taxon>
        <taxon>Peptostreptococcales</taxon>
        <taxon>Thermotaleaceae</taxon>
        <taxon>Thermotalea</taxon>
    </lineage>
</organism>
<name>A0A140LAI7_9FIRM</name>
<sequence length="132" mass="15228">MVNKMHGKKKYLLLGILLLLFLSGIVVTKIYIQTIKLSAAEKEFYYKKSVEYAFHVIGMTLKEPFHREAARFREGYDSFLTVSRFGNEISVKDTIEYRDQKKGILYFRFVATLSKDGSVKKCQITSSHGSEN</sequence>
<comment type="caution">
    <text evidence="1">The sequence shown here is derived from an EMBL/GenBank/DDBJ whole genome shotgun (WGS) entry which is preliminary data.</text>
</comment>
<proteinExistence type="predicted"/>
<dbReference type="Proteomes" id="UP000070456">
    <property type="component" value="Unassembled WGS sequence"/>
</dbReference>
<evidence type="ECO:0000313" key="2">
    <source>
        <dbReference type="Proteomes" id="UP000070456"/>
    </source>
</evidence>
<dbReference type="EMBL" id="LOEE01000013">
    <property type="protein sequence ID" value="KXG77562.1"/>
    <property type="molecule type" value="Genomic_DNA"/>
</dbReference>
<dbReference type="RefSeq" id="WP_157064877.1">
    <property type="nucleotide sequence ID" value="NZ_LOEE01000013.1"/>
</dbReference>